<evidence type="ECO:0000313" key="1">
    <source>
        <dbReference type="EMBL" id="DAE33420.1"/>
    </source>
</evidence>
<sequence>MLSVQKSVNFSGMSSVEVDGKQKVFAYFNANIGTDGKHNVNYSIQDEELYKANKDIFKADRAEFEDAVDAYSAE</sequence>
<reference evidence="1" key="1">
    <citation type="journal article" date="2021" name="Proc. Natl. Acad. Sci. U.S.A.">
        <title>A Catalog of Tens of Thousands of Viruses from Human Metagenomes Reveals Hidden Associations with Chronic Diseases.</title>
        <authorList>
            <person name="Tisza M.J."/>
            <person name="Buck C.B."/>
        </authorList>
    </citation>
    <scope>NUCLEOTIDE SEQUENCE</scope>
    <source>
        <strain evidence="1">CtQ5V6</strain>
    </source>
</reference>
<proteinExistence type="predicted"/>
<name>A0A8S5RQY6_9VIRU</name>
<organism evidence="1">
    <name type="scientific">virus sp. ctQ5V6</name>
    <dbReference type="NCBI Taxonomy" id="2825815"/>
    <lineage>
        <taxon>Viruses</taxon>
    </lineage>
</organism>
<dbReference type="EMBL" id="BK059134">
    <property type="protein sequence ID" value="DAE33420.1"/>
    <property type="molecule type" value="Genomic_DNA"/>
</dbReference>
<accession>A0A8S5RQY6</accession>
<protein>
    <submittedName>
        <fullName evidence="1">Uncharacterized protein</fullName>
    </submittedName>
</protein>